<name>A0ABY7ZP33_9ACTN</name>
<proteinExistence type="inferred from homology"/>
<dbReference type="SUPFAM" id="SSF52980">
    <property type="entry name" value="Restriction endonuclease-like"/>
    <property type="match status" value="1"/>
</dbReference>
<evidence type="ECO:0000256" key="2">
    <source>
        <dbReference type="ARBA" id="ARBA00022759"/>
    </source>
</evidence>
<protein>
    <submittedName>
        <fullName evidence="7">Very short patch repair endonuclease</fullName>
    </submittedName>
</protein>
<evidence type="ECO:0000313" key="7">
    <source>
        <dbReference type="EMBL" id="WDZ84541.1"/>
    </source>
</evidence>
<dbReference type="Proteomes" id="UP001219605">
    <property type="component" value="Chromosome"/>
</dbReference>
<accession>A0ABY7ZP33</accession>
<evidence type="ECO:0000256" key="4">
    <source>
        <dbReference type="ARBA" id="ARBA00022801"/>
    </source>
</evidence>
<gene>
    <name evidence="7" type="ORF">PVK37_29585</name>
</gene>
<dbReference type="Gene3D" id="3.40.960.10">
    <property type="entry name" value="VSR Endonuclease"/>
    <property type="match status" value="1"/>
</dbReference>
<dbReference type="CDD" id="cd00221">
    <property type="entry name" value="Vsr"/>
    <property type="match status" value="1"/>
</dbReference>
<keyword evidence="1" id="KW-0540">Nuclease</keyword>
<keyword evidence="4" id="KW-0378">Hydrolase</keyword>
<evidence type="ECO:0000313" key="8">
    <source>
        <dbReference type="Proteomes" id="UP001219605"/>
    </source>
</evidence>
<keyword evidence="3" id="KW-0227">DNA damage</keyword>
<dbReference type="NCBIfam" id="TIGR00632">
    <property type="entry name" value="vsr"/>
    <property type="match status" value="1"/>
</dbReference>
<dbReference type="Pfam" id="PF03852">
    <property type="entry name" value="Vsr"/>
    <property type="match status" value="1"/>
</dbReference>
<keyword evidence="2 7" id="KW-0255">Endonuclease</keyword>
<comment type="similarity">
    <text evidence="6">Belongs to the Vsr family.</text>
</comment>
<evidence type="ECO:0000256" key="6">
    <source>
        <dbReference type="ARBA" id="ARBA00029466"/>
    </source>
</evidence>
<evidence type="ECO:0000256" key="3">
    <source>
        <dbReference type="ARBA" id="ARBA00022763"/>
    </source>
</evidence>
<dbReference type="RefSeq" id="WP_275031105.1">
    <property type="nucleotide sequence ID" value="NZ_CP118615.1"/>
</dbReference>
<organism evidence="7 8">
    <name type="scientific">Micromonospora cathayae</name>
    <dbReference type="NCBI Taxonomy" id="3028804"/>
    <lineage>
        <taxon>Bacteria</taxon>
        <taxon>Bacillati</taxon>
        <taxon>Actinomycetota</taxon>
        <taxon>Actinomycetes</taxon>
        <taxon>Micromonosporales</taxon>
        <taxon>Micromonosporaceae</taxon>
        <taxon>Micromonospora</taxon>
    </lineage>
</organism>
<dbReference type="InterPro" id="IPR011335">
    <property type="entry name" value="Restrct_endonuc-II-like"/>
</dbReference>
<dbReference type="GO" id="GO:0004519">
    <property type="term" value="F:endonuclease activity"/>
    <property type="evidence" value="ECO:0007669"/>
    <property type="project" value="UniProtKB-KW"/>
</dbReference>
<evidence type="ECO:0000256" key="5">
    <source>
        <dbReference type="ARBA" id="ARBA00023204"/>
    </source>
</evidence>
<sequence>MKKQRSKNTQSELRVRQALHRAGFRYRLHIPVPGKPRRSIDIAFPRTKIAVFVDGCFWHGCPEHGGEALNNKDWWRNKIAQNKARDEDTSRHLVAAGWTVLRFWEHENPVEVAAAIGRQLELARFRH</sequence>
<dbReference type="EMBL" id="CP118615">
    <property type="protein sequence ID" value="WDZ84541.1"/>
    <property type="molecule type" value="Genomic_DNA"/>
</dbReference>
<evidence type="ECO:0000256" key="1">
    <source>
        <dbReference type="ARBA" id="ARBA00022722"/>
    </source>
</evidence>
<dbReference type="InterPro" id="IPR004603">
    <property type="entry name" value="DNA_mismatch_endonuc_vsr"/>
</dbReference>
<keyword evidence="8" id="KW-1185">Reference proteome</keyword>
<keyword evidence="5" id="KW-0234">DNA repair</keyword>
<reference evidence="7 8" key="1">
    <citation type="submission" date="2023-02" db="EMBL/GenBank/DDBJ databases">
        <authorList>
            <person name="Mo P."/>
        </authorList>
    </citation>
    <scope>NUCLEOTIDE SEQUENCE [LARGE SCALE GENOMIC DNA]</scope>
    <source>
        <strain evidence="7 8">HUAS 3</strain>
    </source>
</reference>